<evidence type="ECO:0000313" key="2">
    <source>
        <dbReference type="Proteomes" id="UP000032234"/>
    </source>
</evidence>
<dbReference type="HOGENOM" id="CLU_2847787_0_0_11"/>
<gene>
    <name evidence="1" type="ORF">TU94_31170</name>
</gene>
<keyword evidence="2" id="KW-1185">Reference proteome</keyword>
<dbReference type="AlphaFoldDB" id="A0A0C5FYS8"/>
<proteinExistence type="predicted"/>
<dbReference type="EMBL" id="CP010849">
    <property type="protein sequence ID" value="AJP05222.1"/>
    <property type="molecule type" value="Genomic_DNA"/>
</dbReference>
<evidence type="ECO:0000313" key="1">
    <source>
        <dbReference type="EMBL" id="AJP05222.1"/>
    </source>
</evidence>
<dbReference type="KEGG" id="scw:TU94_31170"/>
<dbReference type="OrthoDB" id="3869322at2"/>
<dbReference type="Proteomes" id="UP000032234">
    <property type="component" value="Chromosome"/>
</dbReference>
<reference evidence="1 2" key="1">
    <citation type="submission" date="2015-02" db="EMBL/GenBank/DDBJ databases">
        <title>Genome sequence of thermotolerant Streptomyces cyaneogriseus subsp. Noncyanogenus NMWT1, the producer of nematocidal antibiotics nemadectin.</title>
        <authorList>
            <person name="Wang H."/>
            <person name="Li C."/>
            <person name="Xiang W."/>
            <person name="Wang X."/>
        </authorList>
    </citation>
    <scope>NUCLEOTIDE SEQUENCE [LARGE SCALE GENOMIC DNA]</scope>
    <source>
        <strain evidence="1 2">NMWT 1</strain>
    </source>
</reference>
<dbReference type="RefSeq" id="WP_044386749.1">
    <property type="nucleotide sequence ID" value="NZ_CP010849.1"/>
</dbReference>
<protein>
    <submittedName>
        <fullName evidence="1">Uncharacterized protein</fullName>
    </submittedName>
</protein>
<name>A0A0C5FYS8_9ACTN</name>
<accession>A0A0C5FYS8</accession>
<sequence>MAVLAKRLGFPVALVGTAFDTAEAVLLAEDGDILLYGDAGFQRVANGFDSAVRAVVTGDWDKTYF</sequence>
<dbReference type="PATRIC" id="fig|477245.3.peg.6640"/>
<organism evidence="1 2">
    <name type="scientific">Streptomyces cyaneogriseus subsp. noncyanogenus</name>
    <dbReference type="NCBI Taxonomy" id="477245"/>
    <lineage>
        <taxon>Bacteria</taxon>
        <taxon>Bacillati</taxon>
        <taxon>Actinomycetota</taxon>
        <taxon>Actinomycetes</taxon>
        <taxon>Kitasatosporales</taxon>
        <taxon>Streptomycetaceae</taxon>
        <taxon>Streptomyces</taxon>
    </lineage>
</organism>